<dbReference type="RefSeq" id="WP_097643290.1">
    <property type="nucleotide sequence ID" value="NZ_NQWI01000019.1"/>
</dbReference>
<gene>
    <name evidence="1" type="ORF">CJ255_06545</name>
</gene>
<evidence type="ECO:0000313" key="2">
    <source>
        <dbReference type="Proteomes" id="UP000220527"/>
    </source>
</evidence>
<dbReference type="OrthoDB" id="161687at2"/>
<protein>
    <submittedName>
        <fullName evidence="1">Uncharacterized protein</fullName>
    </submittedName>
</protein>
<dbReference type="Proteomes" id="UP000220527">
    <property type="component" value="Unassembled WGS sequence"/>
</dbReference>
<sequence>MTTIYVETDDNAHQVRSLIEIAIQREIAHLELALTLAQRRLIPFEQKYGTTSDYFMTSMAAEDLAGGDDEYVQWAGEYCLVRDLEAKLQQLRGITYRD</sequence>
<reference evidence="2" key="1">
    <citation type="submission" date="2017-08" db="EMBL/GenBank/DDBJ databases">
        <authorList>
            <person name="Grouzdev D.S."/>
            <person name="Gaisin V.A."/>
            <person name="Rysina M.S."/>
            <person name="Gorlenko V.M."/>
        </authorList>
    </citation>
    <scope>NUCLEOTIDE SEQUENCE [LARGE SCALE GENOMIC DNA]</scope>
    <source>
        <strain evidence="2">Kir15-3F</strain>
    </source>
</reference>
<organism evidence="1 2">
    <name type="scientific">Candidatus Viridilinea mediisalina</name>
    <dbReference type="NCBI Taxonomy" id="2024553"/>
    <lineage>
        <taxon>Bacteria</taxon>
        <taxon>Bacillati</taxon>
        <taxon>Chloroflexota</taxon>
        <taxon>Chloroflexia</taxon>
        <taxon>Chloroflexales</taxon>
        <taxon>Chloroflexineae</taxon>
        <taxon>Oscillochloridaceae</taxon>
        <taxon>Candidatus Viridilinea</taxon>
    </lineage>
</organism>
<proteinExistence type="predicted"/>
<evidence type="ECO:0000313" key="1">
    <source>
        <dbReference type="EMBL" id="PDW03906.1"/>
    </source>
</evidence>
<dbReference type="EMBL" id="NQWI01000019">
    <property type="protein sequence ID" value="PDW03906.1"/>
    <property type="molecule type" value="Genomic_DNA"/>
</dbReference>
<accession>A0A2A6RLX1</accession>
<comment type="caution">
    <text evidence="1">The sequence shown here is derived from an EMBL/GenBank/DDBJ whole genome shotgun (WGS) entry which is preliminary data.</text>
</comment>
<dbReference type="AlphaFoldDB" id="A0A2A6RLX1"/>
<keyword evidence="2" id="KW-1185">Reference proteome</keyword>
<name>A0A2A6RLX1_9CHLR</name>